<name>A0A143QF07_RHOFA</name>
<dbReference type="Pfam" id="PF13556">
    <property type="entry name" value="HTH_30"/>
    <property type="match status" value="1"/>
</dbReference>
<feature type="domain" description="RsbT co-antagonist protein RsbRD N-terminal" evidence="3">
    <location>
        <begin position="20"/>
        <end position="155"/>
    </location>
</feature>
<gene>
    <name evidence="5" type="primary">pucR_1</name>
    <name evidence="5" type="ORF">A3Q41_00449</name>
</gene>
<feature type="domain" description="CdaR GGDEF-like" evidence="4">
    <location>
        <begin position="185"/>
        <end position="290"/>
    </location>
</feature>
<evidence type="ECO:0000259" key="2">
    <source>
        <dbReference type="Pfam" id="PF13556"/>
    </source>
</evidence>
<proteinExistence type="inferred from homology"/>
<dbReference type="PANTHER" id="PTHR33744">
    <property type="entry name" value="CARBOHYDRATE DIACID REGULATOR"/>
    <property type="match status" value="1"/>
</dbReference>
<reference evidence="6" key="2">
    <citation type="submission" date="2016-04" db="EMBL/GenBank/DDBJ databases">
        <title>Complete Genome and Plasmid Sequences for Rhodococcus fascians D188 and Draft Sequences for Rhodococcus spp. Isolates PBTS 1 and PBTS 2.</title>
        <authorList>
            <person name="Stamer R."/>
            <person name="Vereecke D."/>
            <person name="Zhang Y."/>
            <person name="Schilkey F."/>
            <person name="Devitt N."/>
            <person name="Randall J."/>
        </authorList>
    </citation>
    <scope>NUCLEOTIDE SEQUENCE [LARGE SCALE GENOMIC DNA]</scope>
    <source>
        <strain evidence="6">PBTS2</strain>
    </source>
</reference>
<dbReference type="Pfam" id="PF14361">
    <property type="entry name" value="RsbRD_N"/>
    <property type="match status" value="1"/>
</dbReference>
<dbReference type="KEGG" id="rhs:A3Q41_00449"/>
<dbReference type="Gene3D" id="1.10.10.2840">
    <property type="entry name" value="PucR C-terminal helix-turn-helix domain"/>
    <property type="match status" value="1"/>
</dbReference>
<dbReference type="InterPro" id="IPR025751">
    <property type="entry name" value="RsbRD_N_dom"/>
</dbReference>
<dbReference type="InterPro" id="IPR025736">
    <property type="entry name" value="PucR_C-HTH_dom"/>
</dbReference>
<dbReference type="Proteomes" id="UP000076038">
    <property type="component" value="Chromosome"/>
</dbReference>
<evidence type="ECO:0000256" key="1">
    <source>
        <dbReference type="ARBA" id="ARBA00006754"/>
    </source>
</evidence>
<dbReference type="EMBL" id="CP015220">
    <property type="protein sequence ID" value="AMY21773.1"/>
    <property type="molecule type" value="Genomic_DNA"/>
</dbReference>
<dbReference type="InterPro" id="IPR041522">
    <property type="entry name" value="CdaR_GGDEF"/>
</dbReference>
<evidence type="ECO:0000313" key="6">
    <source>
        <dbReference type="Proteomes" id="UP000076038"/>
    </source>
</evidence>
<dbReference type="PATRIC" id="fig|1653479.3.peg.459"/>
<feature type="domain" description="PucR C-terminal helix-turn-helix" evidence="2">
    <location>
        <begin position="341"/>
        <end position="399"/>
    </location>
</feature>
<dbReference type="PANTHER" id="PTHR33744:SF1">
    <property type="entry name" value="DNA-BINDING TRANSCRIPTIONAL ACTIVATOR ADER"/>
    <property type="match status" value="1"/>
</dbReference>
<evidence type="ECO:0000313" key="5">
    <source>
        <dbReference type="EMBL" id="AMY21773.1"/>
    </source>
</evidence>
<dbReference type="InterPro" id="IPR042070">
    <property type="entry name" value="PucR_C-HTH_sf"/>
</dbReference>
<sequence length="423" mass="46947">MVSTHLMETLVDEMEDRKAELTENISSFISASIHEMNGNADATGLLHTSVKANINAAIDFLADRTEHDNLRAPHAALCHARVLAHTHVPLTALARAYHLGQSRFLEHVLFSLSRATHTLAANQLAHLVSRSAVFIDRVCQDACSEYEAEKSKIREENSSVNTELERAMSPSCTDPLDAYKIHSYYNLTGNHIAIEFWTNDREPFPSKSWHQLVDTVNVRLGTIGRPQVNSKGDARSLVWFPIIHAGRICLESVTDVLQKYGRIRAAIGTVQSGENGFRKTARQAERAARVVSDGKVDISPVVTFEEVAAITLLLEDPESLRDLAEDSLGGLLLDSARNRWLRETLRVYLANNCSVTATAHDMTIHRNTVKYRIRQAAKECGCKLDDASILMNLRIALDAAWWTPSTVLKLPIPLGSVDARLTV</sequence>
<keyword evidence="6" id="KW-1185">Reference proteome</keyword>
<dbReference type="Pfam" id="PF17853">
    <property type="entry name" value="GGDEF_2"/>
    <property type="match status" value="1"/>
</dbReference>
<evidence type="ECO:0000259" key="3">
    <source>
        <dbReference type="Pfam" id="PF14361"/>
    </source>
</evidence>
<organism evidence="5 6">
    <name type="scientific">Rhodococcoides fascians</name>
    <name type="common">Rhodococcus fascians</name>
    <dbReference type="NCBI Taxonomy" id="1828"/>
    <lineage>
        <taxon>Bacteria</taxon>
        <taxon>Bacillati</taxon>
        <taxon>Actinomycetota</taxon>
        <taxon>Actinomycetes</taxon>
        <taxon>Mycobacteriales</taxon>
        <taxon>Nocardiaceae</taxon>
        <taxon>Rhodococcoides</taxon>
    </lineage>
</organism>
<accession>A0A143QF07</accession>
<dbReference type="InterPro" id="IPR051448">
    <property type="entry name" value="CdaR-like_regulators"/>
</dbReference>
<protein>
    <submittedName>
        <fullName evidence="5">Purine catabolism regulatory protein</fullName>
    </submittedName>
</protein>
<comment type="similarity">
    <text evidence="1">Belongs to the CdaR family.</text>
</comment>
<evidence type="ECO:0000259" key="4">
    <source>
        <dbReference type="Pfam" id="PF17853"/>
    </source>
</evidence>
<dbReference type="AlphaFoldDB" id="A0A143QF07"/>
<reference evidence="5 6" key="1">
    <citation type="journal article" date="2016" name="Genome Announc.">
        <title>Complete Genome and Plasmid Sequences for Rhodococcus fascians D188 and Draft Sequences for Rhodococcus Isolates PBTS 1 and PBTS 2.</title>
        <authorList>
            <person name="Stamler R.A."/>
            <person name="Vereecke D."/>
            <person name="Zhang Y."/>
            <person name="Schilkey F."/>
            <person name="Devitt N."/>
            <person name="Randall J.J."/>
        </authorList>
    </citation>
    <scope>NUCLEOTIDE SEQUENCE [LARGE SCALE GENOMIC DNA]</scope>
    <source>
        <strain evidence="5 6">PBTS2</strain>
    </source>
</reference>